<proteinExistence type="inferred from homology"/>
<dbReference type="Gene3D" id="1.20.1460.20">
    <property type="match status" value="1"/>
</dbReference>
<comment type="function">
    <text evidence="8">Component of the A-type ATP synthase that produces ATP from ADP in the presence of a proton gradient across the membrane.</text>
</comment>
<dbReference type="Gene3D" id="3.30.70.2750">
    <property type="match status" value="1"/>
</dbReference>
<evidence type="ECO:0000256" key="6">
    <source>
        <dbReference type="ARBA" id="ARBA00023065"/>
    </source>
</evidence>
<dbReference type="Proteomes" id="UP000577419">
    <property type="component" value="Unassembled WGS sequence"/>
</dbReference>
<feature type="transmembrane region" description="Helical" evidence="10">
    <location>
        <begin position="504"/>
        <end position="522"/>
    </location>
</feature>
<evidence type="ECO:0000313" key="13">
    <source>
        <dbReference type="Proteomes" id="UP000577419"/>
    </source>
</evidence>
<keyword evidence="4 10" id="KW-0812">Transmembrane</keyword>
<gene>
    <name evidence="12" type="ORF">HA237_05440</name>
</gene>
<dbReference type="GO" id="GO:0046961">
    <property type="term" value="F:proton-transporting ATPase activity, rotational mechanism"/>
    <property type="evidence" value="ECO:0007669"/>
    <property type="project" value="InterPro"/>
</dbReference>
<feature type="coiled-coil region" evidence="11">
    <location>
        <begin position="90"/>
        <end position="124"/>
    </location>
</feature>
<feature type="transmembrane region" description="Helical" evidence="10">
    <location>
        <begin position="442"/>
        <end position="467"/>
    </location>
</feature>
<dbReference type="GO" id="GO:0016471">
    <property type="term" value="C:vacuolar proton-transporting V-type ATPase complex"/>
    <property type="evidence" value="ECO:0007669"/>
    <property type="project" value="TreeGrafter"/>
</dbReference>
<comment type="subcellular location">
    <subcellularLocation>
        <location evidence="1">Membrane</location>
        <topology evidence="1">Multi-pass membrane protein</topology>
    </subcellularLocation>
</comment>
<evidence type="ECO:0000256" key="9">
    <source>
        <dbReference type="ARBA" id="ARBA00068671"/>
    </source>
</evidence>
<dbReference type="AlphaFoldDB" id="A0A7J4ITE3"/>
<dbReference type="PANTHER" id="PTHR11629">
    <property type="entry name" value="VACUOLAR PROTON ATPASES"/>
    <property type="match status" value="1"/>
</dbReference>
<feature type="coiled-coil region" evidence="11">
    <location>
        <begin position="213"/>
        <end position="240"/>
    </location>
</feature>
<feature type="transmembrane region" description="Helical" evidence="10">
    <location>
        <begin position="479"/>
        <end position="498"/>
    </location>
</feature>
<dbReference type="PANTHER" id="PTHR11629:SF63">
    <property type="entry name" value="V-TYPE PROTON ATPASE SUBUNIT A"/>
    <property type="match status" value="1"/>
</dbReference>
<evidence type="ECO:0000256" key="5">
    <source>
        <dbReference type="ARBA" id="ARBA00022989"/>
    </source>
</evidence>
<dbReference type="GO" id="GO:0051117">
    <property type="term" value="F:ATPase binding"/>
    <property type="evidence" value="ECO:0007669"/>
    <property type="project" value="TreeGrafter"/>
</dbReference>
<keyword evidence="5 10" id="KW-1133">Transmembrane helix</keyword>
<sequence>MFWPAKMCKVRLIGLKSNLKQTIEVLEEYGGAEIKKFRSEEIQNSKPLEEFQEISENLVRMEALAKTLSEASGKKFTAKEAKELLTNRETRKLEKKIREISEEMERESAEYEELGERIARLKEFSKFDIDFSRTETMHLRLLAGRIAKANKAKLDEALGRIGAEAVEKPLSQTTNIAIIAVPSSAFGVDEELQKAGFERTPMPKIEGKPSRELEVTAKKLEDLKKRKELLKAELNKISRQSYSKIAAMKEYLAFEDIKATTAEKFGATEHSFVVEAFLPEKNYSEFEKLLKQKFGQEIYLKEFSSQEIDRKHEKAPTLLEHSKIISPFEFMTKFISIPKHNEIDPTLVFLVFFQVFYGMIVGDFVYGIISLLLARFFLSKVAKDSILYPVSIIWMWSAIPAIVFGLIFDEFAGMPNEMVFGLLGFEHFSLYHGLERMHNIEAILAASILLGVFTMAFGFLLGFINAVKHNDRKHAVAKLAWFGIVAFGAVFVSTLMFNSFPQEFLLPSGIVLIVSVALVIYLEGIIGAMEIPSVAGNVLSFARILAVGLVGTVIAFILNDLAFPSPDKGLLIILFLPLYIGGHVFNAFLAMFEALIQGARLNYVEFYSKFYEGGGKEFSPFKFHKRFLRD</sequence>
<feature type="transmembrane region" description="Helical" evidence="10">
    <location>
        <begin position="386"/>
        <end position="408"/>
    </location>
</feature>
<comment type="similarity">
    <text evidence="2 10">Belongs to the V-ATPase 116 kDa subunit family.</text>
</comment>
<evidence type="ECO:0000256" key="10">
    <source>
        <dbReference type="RuleBase" id="RU361189"/>
    </source>
</evidence>
<evidence type="ECO:0000256" key="4">
    <source>
        <dbReference type="ARBA" id="ARBA00022692"/>
    </source>
</evidence>
<feature type="transmembrane region" description="Helical" evidence="10">
    <location>
        <begin position="347"/>
        <end position="374"/>
    </location>
</feature>
<accession>A0A7J4ITE3</accession>
<organism evidence="12 13">
    <name type="scientific">Candidatus Iainarchaeum sp</name>
    <dbReference type="NCBI Taxonomy" id="3101447"/>
    <lineage>
        <taxon>Archaea</taxon>
        <taxon>Candidatus Iainarchaeota</taxon>
        <taxon>Candidatus Iainarchaeia</taxon>
        <taxon>Candidatus Iainarchaeales</taxon>
        <taxon>Candidatus Iainarchaeaceae</taxon>
        <taxon>Candidatus Iainarchaeum</taxon>
    </lineage>
</organism>
<feature type="transmembrane region" description="Helical" evidence="10">
    <location>
        <begin position="534"/>
        <end position="558"/>
    </location>
</feature>
<evidence type="ECO:0000256" key="1">
    <source>
        <dbReference type="ARBA" id="ARBA00004141"/>
    </source>
</evidence>
<comment type="caution">
    <text evidence="12">The sequence shown here is derived from an EMBL/GenBank/DDBJ whole genome shotgun (WGS) entry which is preliminary data.</text>
</comment>
<dbReference type="GO" id="GO:0033179">
    <property type="term" value="C:proton-transporting V-type ATPase, V0 domain"/>
    <property type="evidence" value="ECO:0007669"/>
    <property type="project" value="InterPro"/>
</dbReference>
<evidence type="ECO:0000256" key="2">
    <source>
        <dbReference type="ARBA" id="ARBA00009904"/>
    </source>
</evidence>
<feature type="transmembrane region" description="Helical" evidence="10">
    <location>
        <begin position="570"/>
        <end position="592"/>
    </location>
</feature>
<keyword evidence="11" id="KW-0175">Coiled coil</keyword>
<evidence type="ECO:0000256" key="8">
    <source>
        <dbReference type="ARBA" id="ARBA00059506"/>
    </source>
</evidence>
<keyword evidence="3 10" id="KW-0813">Transport</keyword>
<evidence type="ECO:0000256" key="3">
    <source>
        <dbReference type="ARBA" id="ARBA00022448"/>
    </source>
</evidence>
<name>A0A7J4ITE3_9ARCH</name>
<dbReference type="GO" id="GO:0007035">
    <property type="term" value="P:vacuolar acidification"/>
    <property type="evidence" value="ECO:0007669"/>
    <property type="project" value="TreeGrafter"/>
</dbReference>
<dbReference type="InterPro" id="IPR002490">
    <property type="entry name" value="V-ATPase_116kDa_su"/>
</dbReference>
<keyword evidence="6 10" id="KW-0406">Ion transport</keyword>
<dbReference type="Gene3D" id="3.30.70.2170">
    <property type="match status" value="1"/>
</dbReference>
<evidence type="ECO:0000256" key="11">
    <source>
        <dbReference type="SAM" id="Coils"/>
    </source>
</evidence>
<evidence type="ECO:0000256" key="7">
    <source>
        <dbReference type="ARBA" id="ARBA00023136"/>
    </source>
</evidence>
<reference evidence="13" key="1">
    <citation type="journal article" date="2020" name="bioRxiv">
        <title>A rank-normalized archaeal taxonomy based on genome phylogeny resolves widespread incomplete and uneven classifications.</title>
        <authorList>
            <person name="Rinke C."/>
            <person name="Chuvochina M."/>
            <person name="Mussig A.J."/>
            <person name="Chaumeil P.-A."/>
            <person name="Waite D.W."/>
            <person name="Whitman W.B."/>
            <person name="Parks D.H."/>
            <person name="Hugenholtz P."/>
        </authorList>
    </citation>
    <scope>NUCLEOTIDE SEQUENCE [LARGE SCALE GENOMIC DNA]</scope>
</reference>
<dbReference type="EMBL" id="DUFG01000027">
    <property type="protein sequence ID" value="HIH08781.1"/>
    <property type="molecule type" value="Genomic_DNA"/>
</dbReference>
<evidence type="ECO:0000313" key="12">
    <source>
        <dbReference type="EMBL" id="HIH08781.1"/>
    </source>
</evidence>
<dbReference type="Pfam" id="PF01496">
    <property type="entry name" value="V_ATPase_I"/>
    <property type="match status" value="1"/>
</dbReference>
<keyword evidence="7 10" id="KW-0472">Membrane</keyword>
<protein>
    <recommendedName>
        <fullName evidence="9 10">A-type ATP synthase subunit I</fullName>
    </recommendedName>
</protein>